<feature type="transmembrane region" description="Helical" evidence="1">
    <location>
        <begin position="17"/>
        <end position="36"/>
    </location>
</feature>
<sequence length="50" mass="6029">MKLIYLNDKNNFNYMNLYIYFGPTIVLLSMKCRLFFHNSVLFSFSAVYYA</sequence>
<keyword evidence="1" id="KW-0472">Membrane</keyword>
<dbReference type="EMBL" id="KJ776836">
    <property type="protein sequence ID" value="AIA21348.1"/>
    <property type="molecule type" value="Genomic_DNA"/>
</dbReference>
<keyword evidence="1" id="KW-0812">Transmembrane</keyword>
<evidence type="ECO:0000256" key="1">
    <source>
        <dbReference type="SAM" id="Phobius"/>
    </source>
</evidence>
<name>A0A059XGW2_9RHOD</name>
<dbReference type="AlphaFoldDB" id="A0A059XGW2"/>
<keyword evidence="1" id="KW-1133">Transmembrane helix</keyword>
<organism evidence="2">
    <name type="scientific">Pyropia kanakaensis</name>
    <dbReference type="NCBI Taxonomy" id="139729"/>
    <lineage>
        <taxon>Eukaryota</taxon>
        <taxon>Rhodophyta</taxon>
        <taxon>Bangiophyceae</taxon>
        <taxon>Bangiales</taxon>
        <taxon>Bangiaceae</taxon>
        <taxon>Pyropia</taxon>
    </lineage>
</organism>
<reference evidence="2" key="1">
    <citation type="journal article" date="2014" name="Sci. Rep.">
        <title>Minimally destructive sampling of type specimens of Pyropia (Bangiales, Rhodophyta) recovers complete plastid and mitochondrial genomes.</title>
        <authorList>
            <person name="Hughey J.R."/>
            <person name="Gabrielson P.W."/>
            <person name="Rohmer L."/>
            <person name="Tortolani J."/>
            <person name="Silva M."/>
            <person name="Miller K.A."/>
            <person name="Young J.D."/>
            <person name="Martell C."/>
            <person name="Ruediger E."/>
        </authorList>
    </citation>
    <scope>NUCLEOTIDE SEQUENCE</scope>
</reference>
<accession>A0A059XGW2</accession>
<protein>
    <submittedName>
        <fullName evidence="2">Uncharacterized protein</fullName>
    </submittedName>
</protein>
<proteinExistence type="predicted"/>
<evidence type="ECO:0000313" key="2">
    <source>
        <dbReference type="EMBL" id="AIA21348.1"/>
    </source>
</evidence>
<keyword evidence="2" id="KW-0934">Plastid</keyword>
<gene>
    <name evidence="2" type="primary">orf36</name>
</gene>
<geneLocation type="plastid" evidence="2"/>